<evidence type="ECO:0000313" key="1">
    <source>
        <dbReference type="EMBL" id="KKK90362.1"/>
    </source>
</evidence>
<protein>
    <submittedName>
        <fullName evidence="1">Uncharacterized protein</fullName>
    </submittedName>
</protein>
<name>A0A0F8Z9C3_9ZZZZ</name>
<comment type="caution">
    <text evidence="1">The sequence shown here is derived from an EMBL/GenBank/DDBJ whole genome shotgun (WGS) entry which is preliminary data.</text>
</comment>
<gene>
    <name evidence="1" type="ORF">LCGC14_2723750</name>
</gene>
<accession>A0A0F8Z9C3</accession>
<reference evidence="1" key="1">
    <citation type="journal article" date="2015" name="Nature">
        <title>Complex archaea that bridge the gap between prokaryotes and eukaryotes.</title>
        <authorList>
            <person name="Spang A."/>
            <person name="Saw J.H."/>
            <person name="Jorgensen S.L."/>
            <person name="Zaremba-Niedzwiedzka K."/>
            <person name="Martijn J."/>
            <person name="Lind A.E."/>
            <person name="van Eijk R."/>
            <person name="Schleper C."/>
            <person name="Guy L."/>
            <person name="Ettema T.J."/>
        </authorList>
    </citation>
    <scope>NUCLEOTIDE SEQUENCE</scope>
</reference>
<dbReference type="AlphaFoldDB" id="A0A0F8Z9C3"/>
<organism evidence="1">
    <name type="scientific">marine sediment metagenome</name>
    <dbReference type="NCBI Taxonomy" id="412755"/>
    <lineage>
        <taxon>unclassified sequences</taxon>
        <taxon>metagenomes</taxon>
        <taxon>ecological metagenomes</taxon>
    </lineage>
</organism>
<sequence>MSRIDKWNEFAKKRIFINHNFQIGVGRLIFVGLITFIEALGMILVGAGVGVPSLVLNAMLALEKREEEKD</sequence>
<dbReference type="EMBL" id="LAZR01049134">
    <property type="protein sequence ID" value="KKK90362.1"/>
    <property type="molecule type" value="Genomic_DNA"/>
</dbReference>
<proteinExistence type="predicted"/>